<proteinExistence type="predicted"/>
<name>A0AAE0KGP6_9PEZI</name>
<evidence type="ECO:0000256" key="1">
    <source>
        <dbReference type="SAM" id="SignalP"/>
    </source>
</evidence>
<reference evidence="2" key="1">
    <citation type="journal article" date="2023" name="Mol. Phylogenet. Evol.">
        <title>Genome-scale phylogeny and comparative genomics of the fungal order Sordariales.</title>
        <authorList>
            <person name="Hensen N."/>
            <person name="Bonometti L."/>
            <person name="Westerberg I."/>
            <person name="Brannstrom I.O."/>
            <person name="Guillou S."/>
            <person name="Cros-Aarteil S."/>
            <person name="Calhoun S."/>
            <person name="Haridas S."/>
            <person name="Kuo A."/>
            <person name="Mondo S."/>
            <person name="Pangilinan J."/>
            <person name="Riley R."/>
            <person name="LaButti K."/>
            <person name="Andreopoulos B."/>
            <person name="Lipzen A."/>
            <person name="Chen C."/>
            <person name="Yan M."/>
            <person name="Daum C."/>
            <person name="Ng V."/>
            <person name="Clum A."/>
            <person name="Steindorff A."/>
            <person name="Ohm R.A."/>
            <person name="Martin F."/>
            <person name="Silar P."/>
            <person name="Natvig D.O."/>
            <person name="Lalanne C."/>
            <person name="Gautier V."/>
            <person name="Ament-Velasquez S.L."/>
            <person name="Kruys A."/>
            <person name="Hutchinson M.I."/>
            <person name="Powell A.J."/>
            <person name="Barry K."/>
            <person name="Miller A.N."/>
            <person name="Grigoriev I.V."/>
            <person name="Debuchy R."/>
            <person name="Gladieux P."/>
            <person name="Hiltunen Thoren M."/>
            <person name="Johannesson H."/>
        </authorList>
    </citation>
    <scope>NUCLEOTIDE SEQUENCE</scope>
    <source>
        <strain evidence="2">CBS 958.72</strain>
    </source>
</reference>
<protein>
    <submittedName>
        <fullName evidence="2">Uncharacterized protein</fullName>
    </submittedName>
</protein>
<keyword evidence="3" id="KW-1185">Reference proteome</keyword>
<sequence length="205" mass="20863">MRQTRRVASLLICLLVGAPAAIHGLSDVPASAEIQEDTAGQVTINDDPTSNTTDTQLSISATIFSGVPGPRECRGSVMATLDVAPPPAGGGRTAAACYNLPSPAGCGNFVANKADGCEARLFAEPNCAMYTNTAVFIPEPRAVGGRWRSISVQCGIPPPDPDSLGKPPLADLMTNVKKGPKSARARRSAADAVDAAAAAAAAVLP</sequence>
<gene>
    <name evidence="2" type="ORF">B0T24DRAFT_676799</name>
</gene>
<dbReference type="EMBL" id="JAULSN010000003">
    <property type="protein sequence ID" value="KAK3375895.1"/>
    <property type="molecule type" value="Genomic_DNA"/>
</dbReference>
<evidence type="ECO:0000313" key="2">
    <source>
        <dbReference type="EMBL" id="KAK3375895.1"/>
    </source>
</evidence>
<feature type="chain" id="PRO_5042018046" evidence="1">
    <location>
        <begin position="25"/>
        <end position="205"/>
    </location>
</feature>
<feature type="signal peptide" evidence="1">
    <location>
        <begin position="1"/>
        <end position="24"/>
    </location>
</feature>
<evidence type="ECO:0000313" key="3">
    <source>
        <dbReference type="Proteomes" id="UP001287356"/>
    </source>
</evidence>
<keyword evidence="1" id="KW-0732">Signal</keyword>
<comment type="caution">
    <text evidence="2">The sequence shown here is derived from an EMBL/GenBank/DDBJ whole genome shotgun (WGS) entry which is preliminary data.</text>
</comment>
<dbReference type="Proteomes" id="UP001287356">
    <property type="component" value="Unassembled WGS sequence"/>
</dbReference>
<reference evidence="2" key="2">
    <citation type="submission" date="2023-06" db="EMBL/GenBank/DDBJ databases">
        <authorList>
            <consortium name="Lawrence Berkeley National Laboratory"/>
            <person name="Haridas S."/>
            <person name="Hensen N."/>
            <person name="Bonometti L."/>
            <person name="Westerberg I."/>
            <person name="Brannstrom I.O."/>
            <person name="Guillou S."/>
            <person name="Cros-Aarteil S."/>
            <person name="Calhoun S."/>
            <person name="Kuo A."/>
            <person name="Mondo S."/>
            <person name="Pangilinan J."/>
            <person name="Riley R."/>
            <person name="Labutti K."/>
            <person name="Andreopoulos B."/>
            <person name="Lipzen A."/>
            <person name="Chen C."/>
            <person name="Yanf M."/>
            <person name="Daum C."/>
            <person name="Ng V."/>
            <person name="Clum A."/>
            <person name="Steindorff A."/>
            <person name="Ohm R."/>
            <person name="Martin F."/>
            <person name="Silar P."/>
            <person name="Natvig D."/>
            <person name="Lalanne C."/>
            <person name="Gautier V."/>
            <person name="Ament-Velasquez S.L."/>
            <person name="Kruys A."/>
            <person name="Hutchinson M.I."/>
            <person name="Powell A.J."/>
            <person name="Barry K."/>
            <person name="Miller A.N."/>
            <person name="Grigoriev I.V."/>
            <person name="Debuchy R."/>
            <person name="Gladieux P."/>
            <person name="Thoren M.H."/>
            <person name="Johannesson H."/>
        </authorList>
    </citation>
    <scope>NUCLEOTIDE SEQUENCE</scope>
    <source>
        <strain evidence="2">CBS 958.72</strain>
    </source>
</reference>
<organism evidence="2 3">
    <name type="scientific">Lasiosphaeria ovina</name>
    <dbReference type="NCBI Taxonomy" id="92902"/>
    <lineage>
        <taxon>Eukaryota</taxon>
        <taxon>Fungi</taxon>
        <taxon>Dikarya</taxon>
        <taxon>Ascomycota</taxon>
        <taxon>Pezizomycotina</taxon>
        <taxon>Sordariomycetes</taxon>
        <taxon>Sordariomycetidae</taxon>
        <taxon>Sordariales</taxon>
        <taxon>Lasiosphaeriaceae</taxon>
        <taxon>Lasiosphaeria</taxon>
    </lineage>
</organism>
<accession>A0AAE0KGP6</accession>
<dbReference type="AlphaFoldDB" id="A0AAE0KGP6"/>